<accession>A0A7C9VK77</accession>
<dbReference type="AlphaFoldDB" id="A0A7C9VK77"/>
<dbReference type="InterPro" id="IPR043736">
    <property type="entry name" value="DUF5681"/>
</dbReference>
<evidence type="ECO:0000313" key="4">
    <source>
        <dbReference type="Proteomes" id="UP000480266"/>
    </source>
</evidence>
<feature type="non-terminal residue" evidence="3">
    <location>
        <position position="107"/>
    </location>
</feature>
<keyword evidence="4" id="KW-1185">Reference proteome</keyword>
<dbReference type="EMBL" id="JAAMRR010001194">
    <property type="protein sequence ID" value="NGX98069.1"/>
    <property type="molecule type" value="Genomic_DNA"/>
</dbReference>
<comment type="caution">
    <text evidence="3">The sequence shown here is derived from an EMBL/GenBank/DDBJ whole genome shotgun (WGS) entry which is preliminary data.</text>
</comment>
<organism evidence="3 4">
    <name type="scientific">Candidatus Afipia apatlaquensis</name>
    <dbReference type="NCBI Taxonomy" id="2712852"/>
    <lineage>
        <taxon>Bacteria</taxon>
        <taxon>Pseudomonadati</taxon>
        <taxon>Pseudomonadota</taxon>
        <taxon>Alphaproteobacteria</taxon>
        <taxon>Hyphomicrobiales</taxon>
        <taxon>Nitrobacteraceae</taxon>
        <taxon>Afipia</taxon>
    </lineage>
</organism>
<dbReference type="Pfam" id="PF18932">
    <property type="entry name" value="DUF5681"/>
    <property type="match status" value="1"/>
</dbReference>
<protein>
    <recommendedName>
        <fullName evidence="2">DUF5681 domain-containing protein</fullName>
    </recommendedName>
</protein>
<evidence type="ECO:0000256" key="1">
    <source>
        <dbReference type="SAM" id="MobiDB-lite"/>
    </source>
</evidence>
<feature type="compositionally biased region" description="Basic and acidic residues" evidence="1">
    <location>
        <begin position="1"/>
        <end position="15"/>
    </location>
</feature>
<name>A0A7C9VK77_9BRAD</name>
<evidence type="ECO:0000259" key="2">
    <source>
        <dbReference type="Pfam" id="PF18932"/>
    </source>
</evidence>
<dbReference type="Proteomes" id="UP000480266">
    <property type="component" value="Unassembled WGS sequence"/>
</dbReference>
<sequence length="107" mass="11887">MTDSTEVKQRPDHLFKPGQSGNPNGRPKGSRNKLGEDFIAALQKDFEASGEAAIIAVRTEKPDAYLKVIASILPRELKITNESELTDEQLIERIRQLDSVIRPFLGA</sequence>
<gene>
    <name evidence="3" type="ORF">G4V63_23550</name>
</gene>
<reference evidence="3" key="1">
    <citation type="submission" date="2020-02" db="EMBL/GenBank/DDBJ databases">
        <title>Draft genome sequence of Candidatus Afipia apatlaquensis IBT-C3, a potential strain for decolorization of textile dyes.</title>
        <authorList>
            <person name="Sanchez-Reyes A."/>
            <person name="Breton-Deval L."/>
            <person name="Mangelson H."/>
            <person name="Sanchez-Flores A."/>
        </authorList>
    </citation>
    <scope>NUCLEOTIDE SEQUENCE [LARGE SCALE GENOMIC DNA]</scope>
    <source>
        <strain evidence="3">IBT-C3</strain>
    </source>
</reference>
<evidence type="ECO:0000313" key="3">
    <source>
        <dbReference type="EMBL" id="NGX98069.1"/>
    </source>
</evidence>
<feature type="region of interest" description="Disordered" evidence="1">
    <location>
        <begin position="1"/>
        <end position="34"/>
    </location>
</feature>
<feature type="domain" description="DUF5681" evidence="2">
    <location>
        <begin position="13"/>
        <end position="40"/>
    </location>
</feature>
<proteinExistence type="predicted"/>